<protein>
    <recommendedName>
        <fullName evidence="3">Lipoprotein</fullName>
    </recommendedName>
</protein>
<dbReference type="KEGG" id="mya:MORIYA_2714"/>
<reference evidence="2" key="1">
    <citation type="submission" date="2018-05" db="EMBL/GenBank/DDBJ databases">
        <authorList>
            <person name="Cea G.-C."/>
            <person name="William W."/>
        </authorList>
    </citation>
    <scope>NUCLEOTIDE SEQUENCE [LARGE SCALE GENOMIC DNA]</scope>
    <source>
        <strain evidence="2">DB21MT 5</strain>
    </source>
</reference>
<evidence type="ECO:0000313" key="2">
    <source>
        <dbReference type="Proteomes" id="UP000250163"/>
    </source>
</evidence>
<dbReference type="PROSITE" id="PS51257">
    <property type="entry name" value="PROKAR_LIPOPROTEIN"/>
    <property type="match status" value="1"/>
</dbReference>
<evidence type="ECO:0000313" key="1">
    <source>
        <dbReference type="EMBL" id="SQD79184.1"/>
    </source>
</evidence>
<dbReference type="AlphaFoldDB" id="A0A330LQB5"/>
<sequence>MNKLFAFIMLSTGLYGCQSTQNYNYQPTKLDNITIVRYQKMAYNYPHLKFDRYNSILTVTYQLPATNLVWQQKHIEEQTNRALCKDKNNTIYRLAHEDNIGVKFIYKGQGGKTLGPWAVDICEPS</sequence>
<dbReference type="OrthoDB" id="6399472at2"/>
<name>A0A330LQB5_9GAMM</name>
<gene>
    <name evidence="1" type="ORF">MORIYA_2714</name>
</gene>
<organism evidence="1 2">
    <name type="scientific">Moritella yayanosii</name>
    <dbReference type="NCBI Taxonomy" id="69539"/>
    <lineage>
        <taxon>Bacteria</taxon>
        <taxon>Pseudomonadati</taxon>
        <taxon>Pseudomonadota</taxon>
        <taxon>Gammaproteobacteria</taxon>
        <taxon>Alteromonadales</taxon>
        <taxon>Moritellaceae</taxon>
        <taxon>Moritella</taxon>
    </lineage>
</organism>
<dbReference type="EMBL" id="LS483250">
    <property type="protein sequence ID" value="SQD79184.1"/>
    <property type="molecule type" value="Genomic_DNA"/>
</dbReference>
<dbReference type="Proteomes" id="UP000250163">
    <property type="component" value="Chromosome MORIYA"/>
</dbReference>
<keyword evidence="2" id="KW-1185">Reference proteome</keyword>
<proteinExistence type="predicted"/>
<accession>A0A330LQB5</accession>
<evidence type="ECO:0008006" key="3">
    <source>
        <dbReference type="Google" id="ProtNLM"/>
    </source>
</evidence>
<dbReference type="RefSeq" id="WP_112715716.1">
    <property type="nucleotide sequence ID" value="NZ_LS483250.1"/>
</dbReference>